<proteinExistence type="predicted"/>
<dbReference type="OrthoDB" id="550575at2759"/>
<organism evidence="3 4">
    <name type="scientific">Lachancea mirantina</name>
    <dbReference type="NCBI Taxonomy" id="1230905"/>
    <lineage>
        <taxon>Eukaryota</taxon>
        <taxon>Fungi</taxon>
        <taxon>Dikarya</taxon>
        <taxon>Ascomycota</taxon>
        <taxon>Saccharomycotina</taxon>
        <taxon>Saccharomycetes</taxon>
        <taxon>Saccharomycetales</taxon>
        <taxon>Saccharomycetaceae</taxon>
        <taxon>Lachancea</taxon>
    </lineage>
</organism>
<dbReference type="InterPro" id="IPR032675">
    <property type="entry name" value="LRR_dom_sf"/>
</dbReference>
<feature type="region of interest" description="Disordered" evidence="1">
    <location>
        <begin position="1"/>
        <end position="33"/>
    </location>
</feature>
<evidence type="ECO:0000313" key="4">
    <source>
        <dbReference type="Proteomes" id="UP000191024"/>
    </source>
</evidence>
<dbReference type="CDD" id="cd09293">
    <property type="entry name" value="AMN1"/>
    <property type="match status" value="1"/>
</dbReference>
<dbReference type="SUPFAM" id="SSF52047">
    <property type="entry name" value="RNI-like"/>
    <property type="match status" value="1"/>
</dbReference>
<protein>
    <submittedName>
        <fullName evidence="3">LAMI_0H07294g1_1</fullName>
    </submittedName>
</protein>
<dbReference type="AlphaFoldDB" id="A0A1G4KFJ3"/>
<dbReference type="InterPro" id="IPR006553">
    <property type="entry name" value="Leu-rich_rpt_Cys-con_subtyp"/>
</dbReference>
<evidence type="ECO:0000256" key="1">
    <source>
        <dbReference type="SAM" id="MobiDB-lite"/>
    </source>
</evidence>
<feature type="compositionally biased region" description="Polar residues" evidence="1">
    <location>
        <begin position="24"/>
        <end position="33"/>
    </location>
</feature>
<evidence type="ECO:0000313" key="3">
    <source>
        <dbReference type="EMBL" id="SCV03331.1"/>
    </source>
</evidence>
<dbReference type="PANTHER" id="PTHR13318">
    <property type="entry name" value="PARTNER OF PAIRED, ISOFORM B-RELATED"/>
    <property type="match status" value="1"/>
</dbReference>
<dbReference type="GO" id="GO:0019005">
    <property type="term" value="C:SCF ubiquitin ligase complex"/>
    <property type="evidence" value="ECO:0007669"/>
    <property type="project" value="TreeGrafter"/>
</dbReference>
<feature type="domain" description="F-box/LRR-repeat protein 15-like leucin rich repeat" evidence="2">
    <location>
        <begin position="301"/>
        <end position="448"/>
    </location>
</feature>
<dbReference type="SMART" id="SM00367">
    <property type="entry name" value="LRR_CC"/>
    <property type="match status" value="4"/>
</dbReference>
<reference evidence="4" key="1">
    <citation type="submission" date="2016-03" db="EMBL/GenBank/DDBJ databases">
        <authorList>
            <person name="Devillers H."/>
        </authorList>
    </citation>
    <scope>NUCLEOTIDE SEQUENCE [LARGE SCALE GENOMIC DNA]</scope>
</reference>
<dbReference type="InterPro" id="IPR057207">
    <property type="entry name" value="FBXL15_LRR"/>
</dbReference>
<evidence type="ECO:0000259" key="2">
    <source>
        <dbReference type="Pfam" id="PF25372"/>
    </source>
</evidence>
<sequence>MTNSHIAGDASSKRHREHIEQPGSPMSTRPTKKCSTFSSLHVFRTPVKSHTEHSPSRSAKHVLSCWRSRLGCSKYAASQVDAAVPTLKYEKLENSFSHLKLRSPEPIGFTHVDATDSNTHAIFSMPEIVAKILKFLDADMALPQEIVPLRRRPQSLAHAVLKCNGDTTKGFQLWNQTVAQLKTETGQKSRFEQPVSGNLHSCMLVNKLWHELALQIVLEKLHFNDHRKFRKFLESSSHWPRDSSPSATKPSILILHKLSKLSQQDLDDLASRVATEKLKWFELYICPTVALSPDIFHISCNVEKLILPGNRFVSDQFLMSIARSLPKLKELDLRACDEVSDSGVVAIATSCPQLEICNLGRHRNGHRITSVSLVALARHTQIQTVGAAGCEITDAGVWELAMLRGQGITRLSFNNCRLLTNNSLPALLALNYLPHLVVMEVRNIVNITQVRPFIIYKRWKKSMGVPVLIEGCERIELLMIEEKGRLDAENRARILADLTKWVNCEDF</sequence>
<dbReference type="STRING" id="1230905.A0A1G4KFJ3"/>
<dbReference type="PANTHER" id="PTHR13318:SF105">
    <property type="entry name" value="F-BOX_LRR-REPEAT PROTEIN 3"/>
    <property type="match status" value="1"/>
</dbReference>
<dbReference type="EMBL" id="LT598468">
    <property type="protein sequence ID" value="SCV03331.1"/>
    <property type="molecule type" value="Genomic_DNA"/>
</dbReference>
<dbReference type="Gene3D" id="3.80.10.10">
    <property type="entry name" value="Ribonuclease Inhibitor"/>
    <property type="match status" value="1"/>
</dbReference>
<dbReference type="Pfam" id="PF25372">
    <property type="entry name" value="DUF7885"/>
    <property type="match status" value="1"/>
</dbReference>
<accession>A0A1G4KFJ3</accession>
<gene>
    <name evidence="3" type="ORF">LAMI_0H07294G</name>
</gene>
<dbReference type="GO" id="GO:0031146">
    <property type="term" value="P:SCF-dependent proteasomal ubiquitin-dependent protein catabolic process"/>
    <property type="evidence" value="ECO:0007669"/>
    <property type="project" value="TreeGrafter"/>
</dbReference>
<name>A0A1G4KFJ3_9SACH</name>
<keyword evidence="4" id="KW-1185">Reference proteome</keyword>
<dbReference type="Proteomes" id="UP000191024">
    <property type="component" value="Chromosome H"/>
</dbReference>